<gene>
    <name evidence="1" type="ORF">NA736_15065</name>
</gene>
<evidence type="ECO:0000313" key="1">
    <source>
        <dbReference type="EMBL" id="MEB6858339.1"/>
    </source>
</evidence>
<organism evidence="1 2">
    <name type="scientific">Proteus cibi</name>
    <dbReference type="NCBI Taxonomy" id="2050966"/>
    <lineage>
        <taxon>Bacteria</taxon>
        <taxon>Pseudomonadati</taxon>
        <taxon>Pseudomonadota</taxon>
        <taxon>Gammaproteobacteria</taxon>
        <taxon>Enterobacterales</taxon>
        <taxon>Morganellaceae</taxon>
        <taxon>Proteus</taxon>
    </lineage>
</organism>
<keyword evidence="2" id="KW-1185">Reference proteome</keyword>
<dbReference type="RefSeq" id="WP_023583567.1">
    <property type="nucleotide sequence ID" value="NZ_JAMZOO010000006.1"/>
</dbReference>
<dbReference type="EMBL" id="JAMZOO010000006">
    <property type="protein sequence ID" value="MEB6858339.1"/>
    <property type="molecule type" value="Genomic_DNA"/>
</dbReference>
<evidence type="ECO:0000313" key="2">
    <source>
        <dbReference type="Proteomes" id="UP001332939"/>
    </source>
</evidence>
<protein>
    <submittedName>
        <fullName evidence="1">Uncharacterized protein</fullName>
    </submittedName>
</protein>
<name>A0ABU6EGY7_9GAMM</name>
<dbReference type="Proteomes" id="UP001332939">
    <property type="component" value="Unassembled WGS sequence"/>
</dbReference>
<sequence length="178" mass="21317">MQTNQLELRCIQQDADTQRTDFNFYIDGIALDKWLGFDKQTDLRFSDFDLDFFVVDKARFPNYDRHKIIRSKIEQYLGNKPVYTQLDNNRLVLYRCHCGSDYCSVIACDLEITNDYVKWFNIAYEDGLEKDDALELDEHGITPIKQLIFNRKQYQQVFDEYLEQYLSLSKYSFITGRY</sequence>
<proteinExistence type="predicted"/>
<comment type="caution">
    <text evidence="1">The sequence shown here is derived from an EMBL/GenBank/DDBJ whole genome shotgun (WGS) entry which is preliminary data.</text>
</comment>
<accession>A0ABU6EGY7</accession>
<reference evidence="1 2" key="1">
    <citation type="submission" date="2022-05" db="EMBL/GenBank/DDBJ databases">
        <title>Whole genome sequences of Escherichia coli of fish isolates collected from Assam, India.</title>
        <authorList>
            <person name="Sudha S."/>
            <person name="Muneeb K.H."/>
            <person name="Rakshit O."/>
            <person name="Mendem S.K."/>
            <person name="Raisen C."/>
            <person name="Holmes M.A."/>
            <person name="Shome B.R."/>
            <person name="Sivaraman G.K."/>
        </authorList>
    </citation>
    <scope>NUCLEOTIDE SEQUENCE [LARGE SCALE GENOMIC DNA]</scope>
    <source>
        <strain evidence="1 2">278</strain>
    </source>
</reference>